<evidence type="ECO:0000313" key="2">
    <source>
        <dbReference type="EMBL" id="KAF9951960.1"/>
    </source>
</evidence>
<sequence length="484" mass="55083">MIFMDLTLEQRIDYMLYWCDPEKREEGFRKADAILLELFERFNLEKEMNIDFTDRNEFYWREFCRSKRKKDRNSWNKYEWRFFLRTCNNIDLCSGLSMTDIGQTGNIDRLTDDGKYRLGACIYIPHGLNFGKQLLEDFKTSKLFQGTDLENCRKGIKMLRDLMIDTAETMKNRLPKLLGEHAALMADSEDKGIKEAQMLEVVGKNSRYQYDSSYEDRALADCDSQSLIKEEGITTDSDHDASEPRYPPVAKMNHSEYKENTASSIWTFDEGDTTDSFSNTSDDDSVSELSVGATEDLIEGDNILLQQHMQHQATKSLSGVAAASTVVSRSDPSQVSLLKQLPIDDFLFKHGKGNQPPHTVSFAQPSSPQHRNAHATTAVSRSDPCHVSLLKQLPIDDFLIKHGKRKQPFQTASFTQPSPSPRHDSVFSHSASKMTTVKYGRQEQAEVSLGEAATLDDDNDFAPSRVTSKNDPIAKKTPIKKRRH</sequence>
<reference evidence="2" key="1">
    <citation type="journal article" date="2020" name="Fungal Divers.">
        <title>Resolving the Mortierellaceae phylogeny through synthesis of multi-gene phylogenetics and phylogenomics.</title>
        <authorList>
            <person name="Vandepol N."/>
            <person name="Liber J."/>
            <person name="Desiro A."/>
            <person name="Na H."/>
            <person name="Kennedy M."/>
            <person name="Barry K."/>
            <person name="Grigoriev I.V."/>
            <person name="Miller A.N."/>
            <person name="O'Donnell K."/>
            <person name="Stajich J.E."/>
            <person name="Bonito G."/>
        </authorList>
    </citation>
    <scope>NUCLEOTIDE SEQUENCE</scope>
    <source>
        <strain evidence="2">CK1249</strain>
    </source>
</reference>
<feature type="region of interest" description="Disordered" evidence="1">
    <location>
        <begin position="408"/>
        <end position="427"/>
    </location>
</feature>
<evidence type="ECO:0000313" key="3">
    <source>
        <dbReference type="Proteomes" id="UP000738359"/>
    </source>
</evidence>
<gene>
    <name evidence="2" type="ORF">BGZ70_000790</name>
</gene>
<proteinExistence type="predicted"/>
<feature type="compositionally biased region" description="Polar residues" evidence="1">
    <location>
        <begin position="408"/>
        <end position="417"/>
    </location>
</feature>
<organism evidence="2 3">
    <name type="scientific">Mortierella alpina</name>
    <name type="common">Oleaginous fungus</name>
    <name type="synonym">Mortierella renispora</name>
    <dbReference type="NCBI Taxonomy" id="64518"/>
    <lineage>
        <taxon>Eukaryota</taxon>
        <taxon>Fungi</taxon>
        <taxon>Fungi incertae sedis</taxon>
        <taxon>Mucoromycota</taxon>
        <taxon>Mortierellomycotina</taxon>
        <taxon>Mortierellomycetes</taxon>
        <taxon>Mortierellales</taxon>
        <taxon>Mortierellaceae</taxon>
        <taxon>Mortierella</taxon>
    </lineage>
</organism>
<evidence type="ECO:0000256" key="1">
    <source>
        <dbReference type="SAM" id="MobiDB-lite"/>
    </source>
</evidence>
<accession>A0A9P6IXQ6</accession>
<dbReference type="AlphaFoldDB" id="A0A9P6IXQ6"/>
<dbReference type="OrthoDB" id="2393401at2759"/>
<dbReference type="Proteomes" id="UP000738359">
    <property type="component" value="Unassembled WGS sequence"/>
</dbReference>
<feature type="region of interest" description="Disordered" evidence="1">
    <location>
        <begin position="435"/>
        <end position="484"/>
    </location>
</feature>
<dbReference type="EMBL" id="JAAAHY010001162">
    <property type="protein sequence ID" value="KAF9951960.1"/>
    <property type="molecule type" value="Genomic_DNA"/>
</dbReference>
<comment type="caution">
    <text evidence="2">The sequence shown here is derived from an EMBL/GenBank/DDBJ whole genome shotgun (WGS) entry which is preliminary data.</text>
</comment>
<keyword evidence="3" id="KW-1185">Reference proteome</keyword>
<name>A0A9P6IXQ6_MORAP</name>
<protein>
    <submittedName>
        <fullName evidence="2">Uncharacterized protein</fullName>
    </submittedName>
</protein>